<sequence length="59" mass="6474">MKSLKYLYKTGYGPSSSHTMGPGIIASYALEKYGSQKYFVELFGSLSHTGRGHGTDRVI</sequence>
<dbReference type="GO" id="GO:0046872">
    <property type="term" value="F:metal ion binding"/>
    <property type="evidence" value="ECO:0007669"/>
    <property type="project" value="UniProtKB-KW"/>
</dbReference>
<dbReference type="EMBL" id="JAABFR010000440">
    <property type="protein sequence ID" value="MBD4335879.1"/>
    <property type="molecule type" value="Genomic_DNA"/>
</dbReference>
<evidence type="ECO:0000256" key="2">
    <source>
        <dbReference type="ARBA" id="ARBA00008636"/>
    </source>
</evidence>
<evidence type="ECO:0000256" key="4">
    <source>
        <dbReference type="ARBA" id="ARBA00022432"/>
    </source>
</evidence>
<evidence type="ECO:0000256" key="9">
    <source>
        <dbReference type="ARBA" id="ARBA00023239"/>
    </source>
</evidence>
<feature type="domain" description="Serine dehydratase beta chain" evidence="11">
    <location>
        <begin position="5"/>
        <end position="58"/>
    </location>
</feature>
<dbReference type="GO" id="GO:0051539">
    <property type="term" value="F:4 iron, 4 sulfur cluster binding"/>
    <property type="evidence" value="ECO:0007669"/>
    <property type="project" value="UniProtKB-KW"/>
</dbReference>
<name>A0A8I0H4L1_XANCI</name>
<comment type="catalytic activity">
    <reaction evidence="10">
        <text>L-serine = pyruvate + NH4(+)</text>
        <dbReference type="Rhea" id="RHEA:19169"/>
        <dbReference type="ChEBI" id="CHEBI:15361"/>
        <dbReference type="ChEBI" id="CHEBI:28938"/>
        <dbReference type="ChEBI" id="CHEBI:33384"/>
        <dbReference type="EC" id="4.3.1.17"/>
    </reaction>
</comment>
<comment type="similarity">
    <text evidence="2">Belongs to the iron-sulfur dependent L-serine dehydratase family.</text>
</comment>
<evidence type="ECO:0000256" key="5">
    <source>
        <dbReference type="ARBA" id="ARBA00022485"/>
    </source>
</evidence>
<dbReference type="Gene3D" id="3.30.1330.90">
    <property type="entry name" value="D-3-phosphoglycerate dehydrogenase, domain 3"/>
    <property type="match status" value="1"/>
</dbReference>
<dbReference type="InterPro" id="IPR005131">
    <property type="entry name" value="Ser_deHydtase_bsu"/>
</dbReference>
<evidence type="ECO:0000259" key="11">
    <source>
        <dbReference type="Pfam" id="PF03315"/>
    </source>
</evidence>
<evidence type="ECO:0000256" key="6">
    <source>
        <dbReference type="ARBA" id="ARBA00022723"/>
    </source>
</evidence>
<dbReference type="AlphaFoldDB" id="A0A8I0H4L1"/>
<dbReference type="PANTHER" id="PTHR30182:SF1">
    <property type="entry name" value="L-SERINE DEHYDRATASE 1"/>
    <property type="match status" value="1"/>
</dbReference>
<dbReference type="EC" id="4.3.1.17" evidence="3"/>
<keyword evidence="8" id="KW-0411">Iron-sulfur</keyword>
<dbReference type="InterPro" id="IPR051318">
    <property type="entry name" value="Fe-S_L-Ser"/>
</dbReference>
<reference evidence="12" key="1">
    <citation type="submission" date="2020-01" db="EMBL/GenBank/DDBJ databases">
        <authorList>
            <person name="Richard D."/>
        </authorList>
    </citation>
    <scope>NUCLEOTIDE SEQUENCE</scope>
    <source>
        <strain evidence="12">JP541</strain>
    </source>
</reference>
<evidence type="ECO:0000313" key="12">
    <source>
        <dbReference type="EMBL" id="MBD4335879.1"/>
    </source>
</evidence>
<dbReference type="SUPFAM" id="SSF143548">
    <property type="entry name" value="Serine metabolism enzymes domain"/>
    <property type="match status" value="1"/>
</dbReference>
<dbReference type="Proteomes" id="UP000653002">
    <property type="component" value="Unassembled WGS sequence"/>
</dbReference>
<dbReference type="PANTHER" id="PTHR30182">
    <property type="entry name" value="L-SERINE DEHYDRATASE"/>
    <property type="match status" value="1"/>
</dbReference>
<keyword evidence="9" id="KW-0456">Lyase</keyword>
<evidence type="ECO:0000256" key="8">
    <source>
        <dbReference type="ARBA" id="ARBA00023014"/>
    </source>
</evidence>
<gene>
    <name evidence="12" type="ORF">GUH15_07380</name>
</gene>
<comment type="caution">
    <text evidence="12">The sequence shown here is derived from an EMBL/GenBank/DDBJ whole genome shotgun (WGS) entry which is preliminary data.</text>
</comment>
<dbReference type="GO" id="GO:0006094">
    <property type="term" value="P:gluconeogenesis"/>
    <property type="evidence" value="ECO:0007669"/>
    <property type="project" value="UniProtKB-KW"/>
</dbReference>
<dbReference type="GO" id="GO:0003941">
    <property type="term" value="F:L-serine ammonia-lyase activity"/>
    <property type="evidence" value="ECO:0007669"/>
    <property type="project" value="UniProtKB-EC"/>
</dbReference>
<accession>A0A8I0H4L1</accession>
<keyword evidence="4" id="KW-0312">Gluconeogenesis</keyword>
<keyword evidence="6" id="KW-0479">Metal-binding</keyword>
<organism evidence="12 13">
    <name type="scientific">Xanthomonas citri pv. citri</name>
    <dbReference type="NCBI Taxonomy" id="611301"/>
    <lineage>
        <taxon>Bacteria</taxon>
        <taxon>Pseudomonadati</taxon>
        <taxon>Pseudomonadota</taxon>
        <taxon>Gammaproteobacteria</taxon>
        <taxon>Lysobacterales</taxon>
        <taxon>Lysobacteraceae</taxon>
        <taxon>Xanthomonas</taxon>
    </lineage>
</organism>
<evidence type="ECO:0000256" key="1">
    <source>
        <dbReference type="ARBA" id="ARBA00001966"/>
    </source>
</evidence>
<evidence type="ECO:0000313" key="13">
    <source>
        <dbReference type="Proteomes" id="UP000653002"/>
    </source>
</evidence>
<dbReference type="Pfam" id="PF03315">
    <property type="entry name" value="SDH_beta"/>
    <property type="match status" value="1"/>
</dbReference>
<feature type="non-terminal residue" evidence="12">
    <location>
        <position position="59"/>
    </location>
</feature>
<evidence type="ECO:0000256" key="10">
    <source>
        <dbReference type="ARBA" id="ARBA00049406"/>
    </source>
</evidence>
<dbReference type="InterPro" id="IPR029009">
    <property type="entry name" value="ASB_dom_sf"/>
</dbReference>
<keyword evidence="7" id="KW-0408">Iron</keyword>
<keyword evidence="5" id="KW-0004">4Fe-4S</keyword>
<evidence type="ECO:0000256" key="3">
    <source>
        <dbReference type="ARBA" id="ARBA00012093"/>
    </source>
</evidence>
<proteinExistence type="inferred from homology"/>
<protein>
    <recommendedName>
        <fullName evidence="3">L-serine ammonia-lyase</fullName>
        <ecNumber evidence="3">4.3.1.17</ecNumber>
    </recommendedName>
</protein>
<comment type="cofactor">
    <cofactor evidence="1">
        <name>[4Fe-4S] cluster</name>
        <dbReference type="ChEBI" id="CHEBI:49883"/>
    </cofactor>
</comment>
<evidence type="ECO:0000256" key="7">
    <source>
        <dbReference type="ARBA" id="ARBA00023004"/>
    </source>
</evidence>